<protein>
    <submittedName>
        <fullName evidence="2">Uncharacterized protein</fullName>
    </submittedName>
</protein>
<comment type="caution">
    <text evidence="2">The sequence shown here is derived from an EMBL/GenBank/DDBJ whole genome shotgun (WGS) entry which is preliminary data.</text>
</comment>
<evidence type="ECO:0000256" key="1">
    <source>
        <dbReference type="SAM" id="MobiDB-lite"/>
    </source>
</evidence>
<proteinExistence type="predicted"/>
<keyword evidence="3" id="KW-1185">Reference proteome</keyword>
<dbReference type="AlphaFoldDB" id="A0A9W4GPA3"/>
<accession>A0A9W4GPA3</accession>
<name>A0A9W4GPA3_9ACTN</name>
<evidence type="ECO:0000313" key="2">
    <source>
        <dbReference type="EMBL" id="CAG6392173.1"/>
    </source>
</evidence>
<dbReference type="Proteomes" id="UP001152519">
    <property type="component" value="Unassembled WGS sequence"/>
</dbReference>
<evidence type="ECO:0000313" key="3">
    <source>
        <dbReference type="Proteomes" id="UP001152519"/>
    </source>
</evidence>
<reference evidence="2" key="1">
    <citation type="submission" date="2021-05" db="EMBL/GenBank/DDBJ databases">
        <authorList>
            <person name="Arsene-Ploetze F."/>
        </authorList>
    </citation>
    <scope>NUCLEOTIDE SEQUENCE</scope>
    <source>
        <strain evidence="2">DSM 42138</strain>
    </source>
</reference>
<gene>
    <name evidence="2" type="ORF">SCOCK_150145</name>
</gene>
<dbReference type="EMBL" id="CAJSLV010000043">
    <property type="protein sequence ID" value="CAG6392173.1"/>
    <property type="molecule type" value="Genomic_DNA"/>
</dbReference>
<sequence length="88" mass="9356">MTSGAAGRCRGRRPGRRPGSGTARSHRFAKSRASASSRADECTTTMASGSSLPLIVDNRLLIMAVSSRGEEAWVMSARVVVDTPPHRT</sequence>
<feature type="region of interest" description="Disordered" evidence="1">
    <location>
        <begin position="1"/>
        <end position="48"/>
    </location>
</feature>
<organism evidence="2 3">
    <name type="scientific">Actinacidiphila cocklensis</name>
    <dbReference type="NCBI Taxonomy" id="887465"/>
    <lineage>
        <taxon>Bacteria</taxon>
        <taxon>Bacillati</taxon>
        <taxon>Actinomycetota</taxon>
        <taxon>Actinomycetes</taxon>
        <taxon>Kitasatosporales</taxon>
        <taxon>Streptomycetaceae</taxon>
        <taxon>Actinacidiphila</taxon>
    </lineage>
</organism>